<dbReference type="EMBL" id="BARW01020025">
    <property type="protein sequence ID" value="GAJ01565.1"/>
    <property type="molecule type" value="Genomic_DNA"/>
</dbReference>
<dbReference type="PANTHER" id="PTHR43710:SF7">
    <property type="entry name" value="INDOLEPYRUVATE OXIDOREDUCTASE SUBUNIT IORA"/>
    <property type="match status" value="1"/>
</dbReference>
<dbReference type="Gene3D" id="3.40.50.920">
    <property type="match status" value="1"/>
</dbReference>
<sequence length="273" mass="30756">ASYIGAKGGLVLLSADDPWAWSSQNEQDNRYIAEQGYIPILEPSSVQEAKDMMADAFRLSEEFKHLFMVRSVTRISHGRSDVVLGEIPKDKRKGSFEKDRSWLVYTPVEARKNRPLMIERFERIRRAVNTLAYNQLKLTDGARLGIIACGLSYSYTLEAIKWLELEDKVSVLKIGTPHPLPQELVKRLLKSVKEILVVEELEPFVENKVKAIAGEANIPVKIHGKDLVPVIGELSTRKVAEAIIGLTNTKSPVNFNELDKLSQETAPLLPWRP</sequence>
<dbReference type="Gene3D" id="3.40.50.970">
    <property type="match status" value="1"/>
</dbReference>
<evidence type="ECO:0000256" key="1">
    <source>
        <dbReference type="ARBA" id="ARBA00022723"/>
    </source>
</evidence>
<dbReference type="SUPFAM" id="SSF52518">
    <property type="entry name" value="Thiamin diphosphate-binding fold (THDP-binding)"/>
    <property type="match status" value="1"/>
</dbReference>
<comment type="caution">
    <text evidence="2">The sequence shown here is derived from an EMBL/GenBank/DDBJ whole genome shotgun (WGS) entry which is preliminary data.</text>
</comment>
<name>X1V8J5_9ZZZZ</name>
<dbReference type="GO" id="GO:0030976">
    <property type="term" value="F:thiamine pyrophosphate binding"/>
    <property type="evidence" value="ECO:0007669"/>
    <property type="project" value="InterPro"/>
</dbReference>
<feature type="non-terminal residue" evidence="2">
    <location>
        <position position="273"/>
    </location>
</feature>
<organism evidence="2">
    <name type="scientific">marine sediment metagenome</name>
    <dbReference type="NCBI Taxonomy" id="412755"/>
    <lineage>
        <taxon>unclassified sequences</taxon>
        <taxon>metagenomes</taxon>
        <taxon>ecological metagenomes</taxon>
    </lineage>
</organism>
<accession>X1V8J5</accession>
<reference evidence="2" key="1">
    <citation type="journal article" date="2014" name="Front. Microbiol.">
        <title>High frequency of phylogenetically diverse reductive dehalogenase-homologous genes in deep subseafloor sedimentary metagenomes.</title>
        <authorList>
            <person name="Kawai M."/>
            <person name="Futagami T."/>
            <person name="Toyoda A."/>
            <person name="Takaki Y."/>
            <person name="Nishi S."/>
            <person name="Hori S."/>
            <person name="Arai W."/>
            <person name="Tsubouchi T."/>
            <person name="Morono Y."/>
            <person name="Uchiyama I."/>
            <person name="Ito T."/>
            <person name="Fujiyama A."/>
            <person name="Inagaki F."/>
            <person name="Takami H."/>
        </authorList>
    </citation>
    <scope>NUCLEOTIDE SEQUENCE</scope>
    <source>
        <strain evidence="2">Expedition CK06-06</strain>
    </source>
</reference>
<protein>
    <recommendedName>
        <fullName evidence="3">2-oxoacid oxidoreductase (ferredoxin)</fullName>
    </recommendedName>
</protein>
<keyword evidence="1" id="KW-0479">Metal-binding</keyword>
<evidence type="ECO:0000313" key="2">
    <source>
        <dbReference type="EMBL" id="GAJ01565.1"/>
    </source>
</evidence>
<dbReference type="SUPFAM" id="SSF52922">
    <property type="entry name" value="TK C-terminal domain-like"/>
    <property type="match status" value="1"/>
</dbReference>
<dbReference type="GO" id="GO:0046872">
    <property type="term" value="F:metal ion binding"/>
    <property type="evidence" value="ECO:0007669"/>
    <property type="project" value="UniProtKB-KW"/>
</dbReference>
<dbReference type="InterPro" id="IPR045025">
    <property type="entry name" value="HACL1-like"/>
</dbReference>
<proteinExistence type="predicted"/>
<feature type="non-terminal residue" evidence="2">
    <location>
        <position position="1"/>
    </location>
</feature>
<gene>
    <name evidence="2" type="ORF">S12H4_33906</name>
</gene>
<evidence type="ECO:0008006" key="3">
    <source>
        <dbReference type="Google" id="ProtNLM"/>
    </source>
</evidence>
<dbReference type="PANTHER" id="PTHR43710">
    <property type="entry name" value="2-HYDROXYACYL-COA LYASE"/>
    <property type="match status" value="1"/>
</dbReference>
<dbReference type="AlphaFoldDB" id="X1V8J5"/>
<dbReference type="InterPro" id="IPR029061">
    <property type="entry name" value="THDP-binding"/>
</dbReference>
<dbReference type="InterPro" id="IPR009014">
    <property type="entry name" value="Transketo_C/PFOR_II"/>
</dbReference>